<dbReference type="EMBL" id="ACJE01000010">
    <property type="protein sequence ID" value="EHA22669.1"/>
    <property type="molecule type" value="Genomic_DNA"/>
</dbReference>
<dbReference type="HOGENOM" id="CLU_2518520_0_0_1"/>
<comment type="caution">
    <text evidence="1">The sequence shown here is derived from an EMBL/GenBank/DDBJ whole genome shotgun (WGS) entry which is preliminary data.</text>
</comment>
<evidence type="ECO:0000313" key="1">
    <source>
        <dbReference type="EMBL" id="EHA22669.1"/>
    </source>
</evidence>
<accession>G3Y1Q3</accession>
<organism evidence="1 2">
    <name type="scientific">Aspergillus niger (strain ATCC 1015 / CBS 113.46 / FGSC A1144 / LSHB Ac4 / NCTC 3858a / NRRL 328 / USDA 3528.7)</name>
    <dbReference type="NCBI Taxonomy" id="380704"/>
    <lineage>
        <taxon>Eukaryota</taxon>
        <taxon>Fungi</taxon>
        <taxon>Dikarya</taxon>
        <taxon>Ascomycota</taxon>
        <taxon>Pezizomycotina</taxon>
        <taxon>Eurotiomycetes</taxon>
        <taxon>Eurotiomycetidae</taxon>
        <taxon>Eurotiales</taxon>
        <taxon>Aspergillaceae</taxon>
        <taxon>Aspergillus</taxon>
        <taxon>Aspergillus subgen. Circumdati</taxon>
    </lineage>
</organism>
<dbReference type="OrthoDB" id="202195at2759"/>
<reference evidence="1 2" key="1">
    <citation type="journal article" date="2011" name="Genome Res.">
        <title>Comparative genomics of citric-acid-producing Aspergillus niger ATCC 1015 versus enzyme-producing CBS 513.88.</title>
        <authorList>
            <person name="Andersen M.R."/>
            <person name="Salazar M.P."/>
            <person name="Schaap P.J."/>
            <person name="van de Vondervoort P.J."/>
            <person name="Culley D."/>
            <person name="Thykaer J."/>
            <person name="Frisvad J.C."/>
            <person name="Nielsen K.F."/>
            <person name="Albang R."/>
            <person name="Albermann K."/>
            <person name="Berka R.M."/>
            <person name="Braus G.H."/>
            <person name="Braus-Stromeyer S.A."/>
            <person name="Corrochano L.M."/>
            <person name="Dai Z."/>
            <person name="van Dijck P.W."/>
            <person name="Hofmann G."/>
            <person name="Lasure L.L."/>
            <person name="Magnuson J.K."/>
            <person name="Menke H."/>
            <person name="Meijer M."/>
            <person name="Meijer S.L."/>
            <person name="Nielsen J.B."/>
            <person name="Nielsen M.L."/>
            <person name="van Ooyen A.J."/>
            <person name="Pel H.J."/>
            <person name="Poulsen L."/>
            <person name="Samson R.A."/>
            <person name="Stam H."/>
            <person name="Tsang A."/>
            <person name="van den Brink J.M."/>
            <person name="Atkins A."/>
            <person name="Aerts A."/>
            <person name="Shapiro H."/>
            <person name="Pangilinan J."/>
            <person name="Salamov A."/>
            <person name="Lou Y."/>
            <person name="Lindquist E."/>
            <person name="Lucas S."/>
            <person name="Grimwood J."/>
            <person name="Grigoriev I.V."/>
            <person name="Kubicek C.P."/>
            <person name="Martinez D."/>
            <person name="van Peij N.N."/>
            <person name="Roubos J.A."/>
            <person name="Nielsen J."/>
            <person name="Baker S.E."/>
        </authorList>
    </citation>
    <scope>NUCLEOTIDE SEQUENCE [LARGE SCALE GENOMIC DNA]</scope>
    <source>
        <strain evidence="2">ATCC 1015 / CBS 113.46 / FGSC A1144 / LSHB Ac4 / NCTC 3858a / NRRL 328 / USDA 3528.7</strain>
    </source>
</reference>
<protein>
    <submittedName>
        <fullName evidence="1">Uncharacterized protein</fullName>
    </submittedName>
</protein>
<proteinExistence type="predicted"/>
<gene>
    <name evidence="1" type="ORF">ASPNIDRAFT_196993</name>
</gene>
<dbReference type="AlphaFoldDB" id="G3Y1Q3"/>
<evidence type="ECO:0000313" key="2">
    <source>
        <dbReference type="Proteomes" id="UP000009038"/>
    </source>
</evidence>
<sequence>FRHHFRSCHPTTQVVLILNLNPRPLKAIRHVPYSCSAHAGLPAFRFSYSSHTISQRLRTLKRVPPELIPLVSPSVLPSTPVPASS</sequence>
<name>G3Y1Q3_ASPNA</name>
<feature type="non-terminal residue" evidence="1">
    <location>
        <position position="1"/>
    </location>
</feature>
<dbReference type="Proteomes" id="UP000009038">
    <property type="component" value="Unassembled WGS sequence"/>
</dbReference>